<keyword evidence="3 5" id="KW-1133">Transmembrane helix</keyword>
<feature type="transmembrane region" description="Helical" evidence="5">
    <location>
        <begin position="148"/>
        <end position="170"/>
    </location>
</feature>
<dbReference type="OrthoDB" id="434972at2759"/>
<dbReference type="InterPro" id="IPR050475">
    <property type="entry name" value="Prenyltransferase_related"/>
</dbReference>
<dbReference type="CDD" id="cd13965">
    <property type="entry name" value="PT_UbiA_3"/>
    <property type="match status" value="1"/>
</dbReference>
<dbReference type="GO" id="GO:0016765">
    <property type="term" value="F:transferase activity, transferring alkyl or aryl (other than methyl) groups"/>
    <property type="evidence" value="ECO:0007669"/>
    <property type="project" value="InterPro"/>
</dbReference>
<dbReference type="InterPro" id="IPR044878">
    <property type="entry name" value="UbiA_sf"/>
</dbReference>
<feature type="transmembrane region" description="Helical" evidence="5">
    <location>
        <begin position="44"/>
        <end position="65"/>
    </location>
</feature>
<proteinExistence type="predicted"/>
<accession>A0A4Z1JRI0</accession>
<dbReference type="Pfam" id="PF01040">
    <property type="entry name" value="UbiA"/>
    <property type="match status" value="1"/>
</dbReference>
<dbReference type="AlphaFoldDB" id="A0A4Z1JRI0"/>
<comment type="caution">
    <text evidence="6">The sequence shown here is derived from an EMBL/GenBank/DDBJ whole genome shotgun (WGS) entry which is preliminary data.</text>
</comment>
<organism evidence="6 7">
    <name type="scientific">Botrytis elliptica</name>
    <dbReference type="NCBI Taxonomy" id="278938"/>
    <lineage>
        <taxon>Eukaryota</taxon>
        <taxon>Fungi</taxon>
        <taxon>Dikarya</taxon>
        <taxon>Ascomycota</taxon>
        <taxon>Pezizomycotina</taxon>
        <taxon>Leotiomycetes</taxon>
        <taxon>Helotiales</taxon>
        <taxon>Sclerotiniaceae</taxon>
        <taxon>Botrytis</taxon>
    </lineage>
</organism>
<dbReference type="PANTHER" id="PTHR42723:SF1">
    <property type="entry name" value="CHLOROPHYLL SYNTHASE, CHLOROPLASTIC"/>
    <property type="match status" value="1"/>
</dbReference>
<dbReference type="STRING" id="278938.A0A4Z1JRI0"/>
<dbReference type="Gene3D" id="1.10.357.140">
    <property type="entry name" value="UbiA prenyltransferase"/>
    <property type="match status" value="1"/>
</dbReference>
<comment type="subcellular location">
    <subcellularLocation>
        <location evidence="1">Membrane</location>
        <topology evidence="1">Multi-pass membrane protein</topology>
    </subcellularLocation>
</comment>
<protein>
    <submittedName>
        <fullName evidence="6">Uncharacterized protein</fullName>
    </submittedName>
</protein>
<feature type="transmembrane region" description="Helical" evidence="5">
    <location>
        <begin position="108"/>
        <end position="127"/>
    </location>
</feature>
<evidence type="ECO:0000313" key="7">
    <source>
        <dbReference type="Proteomes" id="UP000297229"/>
    </source>
</evidence>
<feature type="transmembrane region" description="Helical" evidence="5">
    <location>
        <begin position="77"/>
        <end position="96"/>
    </location>
</feature>
<evidence type="ECO:0000256" key="3">
    <source>
        <dbReference type="ARBA" id="ARBA00022989"/>
    </source>
</evidence>
<dbReference type="Proteomes" id="UP000297229">
    <property type="component" value="Unassembled WGS sequence"/>
</dbReference>
<keyword evidence="4 5" id="KW-0472">Membrane</keyword>
<sequence length="223" mass="24628">MHNQLRDVTEDALNKSWRPLPAGRISEKQTANILYGVHPITAAISLWIGGFYPALLLLSACLWYNGFGGDSHPLLKNFLNGVGITCFLAGPLEIVLQHSVMTSNSKLIVWLAIILVTIATTSHVQDLRDIAGDKLSGRRTVPISIGDMEARVLAAMGSIALIYLACWFWDAGYGGAISPTTLSLALSKTLLLSRDQKSNDFVWKKLWYSWMLSLFFVPLFKGF</sequence>
<name>A0A4Z1JRI0_9HELO</name>
<reference evidence="6 7" key="1">
    <citation type="submission" date="2017-12" db="EMBL/GenBank/DDBJ databases">
        <title>Comparative genomics of Botrytis spp.</title>
        <authorList>
            <person name="Valero-Jimenez C.A."/>
            <person name="Tapia P."/>
            <person name="Veloso J."/>
            <person name="Silva-Moreno E."/>
            <person name="Staats M."/>
            <person name="Valdes J.H."/>
            <person name="Van Kan J.A.L."/>
        </authorList>
    </citation>
    <scope>NUCLEOTIDE SEQUENCE [LARGE SCALE GENOMIC DNA]</scope>
    <source>
        <strain evidence="6 7">Be9601</strain>
    </source>
</reference>
<keyword evidence="2 5" id="KW-0812">Transmembrane</keyword>
<keyword evidence="7" id="KW-1185">Reference proteome</keyword>
<evidence type="ECO:0000256" key="1">
    <source>
        <dbReference type="ARBA" id="ARBA00004141"/>
    </source>
</evidence>
<evidence type="ECO:0000256" key="4">
    <source>
        <dbReference type="ARBA" id="ARBA00023136"/>
    </source>
</evidence>
<gene>
    <name evidence="6" type="ORF">BELL_0167g00030</name>
</gene>
<dbReference type="PANTHER" id="PTHR42723">
    <property type="entry name" value="CHLOROPHYLL SYNTHASE"/>
    <property type="match status" value="1"/>
</dbReference>
<evidence type="ECO:0000313" key="6">
    <source>
        <dbReference type="EMBL" id="TGO76228.1"/>
    </source>
</evidence>
<evidence type="ECO:0000256" key="5">
    <source>
        <dbReference type="SAM" id="Phobius"/>
    </source>
</evidence>
<evidence type="ECO:0000256" key="2">
    <source>
        <dbReference type="ARBA" id="ARBA00022692"/>
    </source>
</evidence>
<dbReference type="GO" id="GO:0016020">
    <property type="term" value="C:membrane"/>
    <property type="evidence" value="ECO:0007669"/>
    <property type="project" value="UniProtKB-SubCell"/>
</dbReference>
<dbReference type="EMBL" id="PQXM01000166">
    <property type="protein sequence ID" value="TGO76228.1"/>
    <property type="molecule type" value="Genomic_DNA"/>
</dbReference>
<dbReference type="InterPro" id="IPR000537">
    <property type="entry name" value="UbiA_prenyltransferase"/>
</dbReference>